<dbReference type="InterPro" id="IPR021858">
    <property type="entry name" value="Fun_TF"/>
</dbReference>
<accession>C5FK88</accession>
<dbReference type="PANTHER" id="PTHR37534:SF46">
    <property type="entry name" value="ZN(II)2CYS6 TRANSCRIPTION FACTOR (EUROFUNG)"/>
    <property type="match status" value="1"/>
</dbReference>
<dbReference type="VEuPathDB" id="FungiDB:MCYG_02929"/>
<dbReference type="AlphaFoldDB" id="C5FK88"/>
<feature type="region of interest" description="Disordered" evidence="3">
    <location>
        <begin position="194"/>
        <end position="230"/>
    </location>
</feature>
<evidence type="ECO:0000256" key="3">
    <source>
        <dbReference type="SAM" id="MobiDB-lite"/>
    </source>
</evidence>
<feature type="compositionally biased region" description="Polar residues" evidence="3">
    <location>
        <begin position="109"/>
        <end position="145"/>
    </location>
</feature>
<dbReference type="GeneID" id="9224869"/>
<keyword evidence="2" id="KW-0539">Nucleus</keyword>
<dbReference type="PANTHER" id="PTHR37534">
    <property type="entry name" value="TRANSCRIPTIONAL ACTIVATOR PROTEIN UGA3"/>
    <property type="match status" value="1"/>
</dbReference>
<dbReference type="HOGENOM" id="CLU_012074_0_0_1"/>
<dbReference type="Proteomes" id="UP000002035">
    <property type="component" value="Unassembled WGS sequence"/>
</dbReference>
<gene>
    <name evidence="4" type="ORF">MCYG_02929</name>
</gene>
<dbReference type="OrthoDB" id="3431704at2759"/>
<organism evidence="4 5">
    <name type="scientific">Arthroderma otae (strain ATCC MYA-4605 / CBS 113480)</name>
    <name type="common">Microsporum canis</name>
    <dbReference type="NCBI Taxonomy" id="554155"/>
    <lineage>
        <taxon>Eukaryota</taxon>
        <taxon>Fungi</taxon>
        <taxon>Dikarya</taxon>
        <taxon>Ascomycota</taxon>
        <taxon>Pezizomycotina</taxon>
        <taxon>Eurotiomycetes</taxon>
        <taxon>Eurotiomycetidae</taxon>
        <taxon>Onygenales</taxon>
        <taxon>Arthrodermataceae</taxon>
        <taxon>Microsporum</taxon>
    </lineage>
</organism>
<evidence type="ECO:0000313" key="5">
    <source>
        <dbReference type="Proteomes" id="UP000002035"/>
    </source>
</evidence>
<dbReference type="GO" id="GO:0005634">
    <property type="term" value="C:nucleus"/>
    <property type="evidence" value="ECO:0007669"/>
    <property type="project" value="UniProtKB-SubCell"/>
</dbReference>
<dbReference type="eggNOG" id="ENOG502S4AX">
    <property type="taxonomic scope" value="Eukaryota"/>
</dbReference>
<evidence type="ECO:0000313" key="4">
    <source>
        <dbReference type="EMBL" id="EEQ30110.1"/>
    </source>
</evidence>
<reference evidence="5" key="1">
    <citation type="journal article" date="2012" name="MBio">
        <title>Comparative genome analysis of Trichophyton rubrum and related dermatophytes reveals candidate genes involved in infection.</title>
        <authorList>
            <person name="Martinez D.A."/>
            <person name="Oliver B.G."/>
            <person name="Graeser Y."/>
            <person name="Goldberg J.M."/>
            <person name="Li W."/>
            <person name="Martinez-Rossi N.M."/>
            <person name="Monod M."/>
            <person name="Shelest E."/>
            <person name="Barton R.C."/>
            <person name="Birch E."/>
            <person name="Brakhage A.A."/>
            <person name="Chen Z."/>
            <person name="Gurr S.J."/>
            <person name="Heiman D."/>
            <person name="Heitman J."/>
            <person name="Kosti I."/>
            <person name="Rossi A."/>
            <person name="Saif S."/>
            <person name="Samalova M."/>
            <person name="Saunders C.W."/>
            <person name="Shea T."/>
            <person name="Summerbell R.C."/>
            <person name="Xu J."/>
            <person name="Young S."/>
            <person name="Zeng Q."/>
            <person name="Birren B.W."/>
            <person name="Cuomo C.A."/>
            <person name="White T.C."/>
        </authorList>
    </citation>
    <scope>NUCLEOTIDE SEQUENCE [LARGE SCALE GENOMIC DNA]</scope>
    <source>
        <strain evidence="5">ATCC MYA-4605 / CBS 113480</strain>
    </source>
</reference>
<dbReference type="EMBL" id="DS995703">
    <property type="protein sequence ID" value="EEQ30110.1"/>
    <property type="molecule type" value="Genomic_DNA"/>
</dbReference>
<feature type="compositionally biased region" description="Low complexity" evidence="3">
    <location>
        <begin position="557"/>
        <end position="575"/>
    </location>
</feature>
<keyword evidence="5" id="KW-1185">Reference proteome</keyword>
<feature type="region of interest" description="Disordered" evidence="3">
    <location>
        <begin position="555"/>
        <end position="575"/>
    </location>
</feature>
<sequence length="735" mass="81308">MTATTHHTTTKSRKPGTKGEGSSPRAAQAPPQGRRERCGGRLLHLCEQTGSMRQAAAVLHAMSGYGEAVCRIQDDVDLGHRSGQPGQATGPLSAHIRCEEAPASKGGKQPQNLKQEGSGTHEFIQTPTSPWSAINVTPPHSTGRTNEPAYSLPPYSSYSPLDACCYRAVPAPPKVEPANFGYSGLASPYGSPPYGSPLEPYSTAPLLGRKRSPDEEADDPEQPRAVSSDVTRYHDDNSHHQRYYSTPAFSLNQPFSTTWIGRNPRMRYLIGYYTEVIAPVIVTFDSPTNPFRLYLLELNKDNEALQPAIAALSLSNMRQRRRNWGLSTGKTVPSRRSLQAHCRMTDRAFEEAFGVTTPEEQLREESYHKGMAIRSINAQLADPVQRRTDAVFATLLMLCLFHIAGRTKGSHDSEVMKWFMRMFTWFDTMTATINDRDSQMNGCLLEVTTSGQDEWALENLAGCDPRLFRAVAQLGRLNQLSQARPVDNSTLRMEPPVPTASPPQSLVHYSSPAVPVPAVPAPLPGINDPRAEFWREWHVVRQKLESWRLPDLPATHSPVPSLSSTTSTTSTTSSSTALFSAPLPASPLSHVNPANLPEISNISESFRYSALLYLERLAHPTTPSAHPRIQTLVTAALHYIRAVQSDVFLLWPLFVVGSECTEEGDRAVIRERCCDIQRDSGFVNNLSCLQLLERIWQEEDPNGGHATQGGLLGGQAFRWRRIIDSQRLTDEYIVV</sequence>
<feature type="region of interest" description="Disordered" evidence="3">
    <location>
        <begin position="1"/>
        <end position="38"/>
    </location>
</feature>
<name>C5FK88_ARTOC</name>
<dbReference type="RefSeq" id="XP_002847423.1">
    <property type="nucleotide sequence ID" value="XM_002847377.1"/>
</dbReference>
<dbReference type="Pfam" id="PF11951">
    <property type="entry name" value="Fungal_trans_2"/>
    <property type="match status" value="1"/>
</dbReference>
<protein>
    <submittedName>
        <fullName evidence="4">Uncharacterized protein</fullName>
    </submittedName>
</protein>
<evidence type="ECO:0000256" key="1">
    <source>
        <dbReference type="ARBA" id="ARBA00004123"/>
    </source>
</evidence>
<evidence type="ECO:0000256" key="2">
    <source>
        <dbReference type="ARBA" id="ARBA00023242"/>
    </source>
</evidence>
<comment type="subcellular location">
    <subcellularLocation>
        <location evidence="1">Nucleus</location>
    </subcellularLocation>
</comment>
<proteinExistence type="predicted"/>
<feature type="region of interest" description="Disordered" evidence="3">
    <location>
        <begin position="102"/>
        <end position="148"/>
    </location>
</feature>